<protein>
    <submittedName>
        <fullName evidence="1">Uncharacterized protein</fullName>
    </submittedName>
</protein>
<dbReference type="AlphaFoldDB" id="H1YDY1"/>
<dbReference type="HOGENOM" id="CLU_2665273_0_0_10"/>
<proteinExistence type="predicted"/>
<dbReference type="eggNOG" id="ENOG502ZJ98">
    <property type="taxonomic scope" value="Bacteria"/>
</dbReference>
<keyword evidence="2" id="KW-1185">Reference proteome</keyword>
<sequence>MNKNLKLTGHGRSVPPILPHVIIYFDQQGMTAKEAEAFFHYQAAHQWKTQSGTPIKNWKTVAGNWIYDIQRSRVLSLQLKLNRLR</sequence>
<evidence type="ECO:0000313" key="2">
    <source>
        <dbReference type="Proteomes" id="UP000002774"/>
    </source>
</evidence>
<reference evidence="1" key="1">
    <citation type="submission" date="2011-09" db="EMBL/GenBank/DDBJ databases">
        <title>The permanent draft genome of Mucilaginibacter paludis DSM 18603.</title>
        <authorList>
            <consortium name="US DOE Joint Genome Institute (JGI-PGF)"/>
            <person name="Lucas S."/>
            <person name="Han J."/>
            <person name="Lapidus A."/>
            <person name="Bruce D."/>
            <person name="Goodwin L."/>
            <person name="Pitluck S."/>
            <person name="Peters L."/>
            <person name="Kyrpides N."/>
            <person name="Mavromatis K."/>
            <person name="Ivanova N."/>
            <person name="Mikhailova N."/>
            <person name="Held B."/>
            <person name="Detter J.C."/>
            <person name="Tapia R."/>
            <person name="Han C."/>
            <person name="Land M."/>
            <person name="Hauser L."/>
            <person name="Markowitz V."/>
            <person name="Cheng J.-F."/>
            <person name="Hugenholtz P."/>
            <person name="Woyke T."/>
            <person name="Wu D."/>
            <person name="Tindall B."/>
            <person name="Brambilla E."/>
            <person name="Klenk H.-P."/>
            <person name="Eisen J.A."/>
        </authorList>
    </citation>
    <scope>NUCLEOTIDE SEQUENCE [LARGE SCALE GENOMIC DNA]</scope>
    <source>
        <strain evidence="1">DSM 18603</strain>
    </source>
</reference>
<name>H1YDY1_9SPHI</name>
<gene>
    <name evidence="1" type="ORF">Mucpa_0118</name>
</gene>
<dbReference type="Proteomes" id="UP000002774">
    <property type="component" value="Chromosome"/>
</dbReference>
<accession>H1YDY1</accession>
<evidence type="ECO:0000313" key="1">
    <source>
        <dbReference type="EMBL" id="EHQ24321.1"/>
    </source>
</evidence>
<dbReference type="OrthoDB" id="1442826at2"/>
<dbReference type="STRING" id="714943.Mucpa_0118"/>
<organism evidence="1 2">
    <name type="scientific">Mucilaginibacter paludis DSM 18603</name>
    <dbReference type="NCBI Taxonomy" id="714943"/>
    <lineage>
        <taxon>Bacteria</taxon>
        <taxon>Pseudomonadati</taxon>
        <taxon>Bacteroidota</taxon>
        <taxon>Sphingobacteriia</taxon>
        <taxon>Sphingobacteriales</taxon>
        <taxon>Sphingobacteriaceae</taxon>
        <taxon>Mucilaginibacter</taxon>
    </lineage>
</organism>
<dbReference type="RefSeq" id="WP_008503862.1">
    <property type="nucleotide sequence ID" value="NZ_CM001403.1"/>
</dbReference>
<dbReference type="EMBL" id="CM001403">
    <property type="protein sequence ID" value="EHQ24321.1"/>
    <property type="molecule type" value="Genomic_DNA"/>
</dbReference>